<dbReference type="PANTHER" id="PTHR35324:SF5">
    <property type="entry name" value="BHLH DOMAIN-CONTAINING PROTEIN"/>
    <property type="match status" value="1"/>
</dbReference>
<reference evidence="2" key="1">
    <citation type="submission" date="2023-10" db="EMBL/GenBank/DDBJ databases">
        <authorList>
            <person name="Domelevo Entfellner J.-B."/>
        </authorList>
    </citation>
    <scope>NUCLEOTIDE SEQUENCE</scope>
</reference>
<dbReference type="PANTHER" id="PTHR35324">
    <property type="entry name" value="BNAA08G03750D PROTEIN"/>
    <property type="match status" value="1"/>
</dbReference>
<gene>
    <name evidence="2" type="ORF">AYBTSS11_LOCUS10962</name>
</gene>
<dbReference type="Proteomes" id="UP001189624">
    <property type="component" value="Chromosome 3"/>
</dbReference>
<name>A0AA86SCR5_9FABA</name>
<evidence type="ECO:0000313" key="3">
    <source>
        <dbReference type="Proteomes" id="UP001189624"/>
    </source>
</evidence>
<proteinExistence type="predicted"/>
<accession>A0AA86SCR5</accession>
<evidence type="ECO:0000313" key="2">
    <source>
        <dbReference type="EMBL" id="CAJ1942671.1"/>
    </source>
</evidence>
<sequence length="101" mass="11102">MAFTVSKSQSAFPEGEKENLDNVAHKECATEGVISSQLQLKSSNAHSASMDKHAVLRRIRQRRSYNRAKGALEALMGISEANTASLHEQKWLQLGDSFSSP</sequence>
<organism evidence="2 3">
    <name type="scientific">Sphenostylis stenocarpa</name>
    <dbReference type="NCBI Taxonomy" id="92480"/>
    <lineage>
        <taxon>Eukaryota</taxon>
        <taxon>Viridiplantae</taxon>
        <taxon>Streptophyta</taxon>
        <taxon>Embryophyta</taxon>
        <taxon>Tracheophyta</taxon>
        <taxon>Spermatophyta</taxon>
        <taxon>Magnoliopsida</taxon>
        <taxon>eudicotyledons</taxon>
        <taxon>Gunneridae</taxon>
        <taxon>Pentapetalae</taxon>
        <taxon>rosids</taxon>
        <taxon>fabids</taxon>
        <taxon>Fabales</taxon>
        <taxon>Fabaceae</taxon>
        <taxon>Papilionoideae</taxon>
        <taxon>50 kb inversion clade</taxon>
        <taxon>NPAAA clade</taxon>
        <taxon>indigoferoid/millettioid clade</taxon>
        <taxon>Phaseoleae</taxon>
        <taxon>Sphenostylis</taxon>
    </lineage>
</organism>
<dbReference type="AlphaFoldDB" id="A0AA86SCR5"/>
<keyword evidence="3" id="KW-1185">Reference proteome</keyword>
<dbReference type="Gramene" id="rna-AYBTSS11_LOCUS10962">
    <property type="protein sequence ID" value="CAJ1942671.1"/>
    <property type="gene ID" value="gene-AYBTSS11_LOCUS10962"/>
</dbReference>
<evidence type="ECO:0000256" key="1">
    <source>
        <dbReference type="SAM" id="MobiDB-lite"/>
    </source>
</evidence>
<dbReference type="EMBL" id="OY731400">
    <property type="protein sequence ID" value="CAJ1942671.1"/>
    <property type="molecule type" value="Genomic_DNA"/>
</dbReference>
<protein>
    <submittedName>
        <fullName evidence="2">Uncharacterized protein</fullName>
    </submittedName>
</protein>
<feature type="region of interest" description="Disordered" evidence="1">
    <location>
        <begin position="1"/>
        <end position="20"/>
    </location>
</feature>
<feature type="compositionally biased region" description="Polar residues" evidence="1">
    <location>
        <begin position="1"/>
        <end position="11"/>
    </location>
</feature>